<feature type="signal peptide" evidence="1">
    <location>
        <begin position="1"/>
        <end position="24"/>
    </location>
</feature>
<dbReference type="Proteomes" id="UP000324832">
    <property type="component" value="Unassembled WGS sequence"/>
</dbReference>
<name>A0A5E4PTW5_9NEOP</name>
<dbReference type="EMBL" id="FZQP02000371">
    <property type="protein sequence ID" value="VVC88707.1"/>
    <property type="molecule type" value="Genomic_DNA"/>
</dbReference>
<protein>
    <submittedName>
        <fullName evidence="2">Uncharacterized protein</fullName>
    </submittedName>
</protein>
<feature type="chain" id="PRO_5022684712" evidence="1">
    <location>
        <begin position="25"/>
        <end position="79"/>
    </location>
</feature>
<accession>A0A5E4PTW5</accession>
<evidence type="ECO:0000313" key="3">
    <source>
        <dbReference type="Proteomes" id="UP000324832"/>
    </source>
</evidence>
<keyword evidence="3" id="KW-1185">Reference proteome</keyword>
<evidence type="ECO:0000313" key="2">
    <source>
        <dbReference type="EMBL" id="VVC88707.1"/>
    </source>
</evidence>
<gene>
    <name evidence="2" type="ORF">LSINAPIS_LOCUS2012</name>
</gene>
<proteinExistence type="predicted"/>
<reference evidence="2 3" key="1">
    <citation type="submission" date="2017-07" db="EMBL/GenBank/DDBJ databases">
        <authorList>
            <person name="Talla V."/>
            <person name="Backstrom N."/>
        </authorList>
    </citation>
    <scope>NUCLEOTIDE SEQUENCE [LARGE SCALE GENOMIC DNA]</scope>
</reference>
<sequence length="79" mass="8542">MGGAPGGRAARALRLLLLLVLALAAVEYLFGTILDASPLRTYIYTPIYNATQINTSSTKHNTKQNLISQLFASLPKHNS</sequence>
<keyword evidence="1" id="KW-0732">Signal</keyword>
<organism evidence="2 3">
    <name type="scientific">Leptidea sinapis</name>
    <dbReference type="NCBI Taxonomy" id="189913"/>
    <lineage>
        <taxon>Eukaryota</taxon>
        <taxon>Metazoa</taxon>
        <taxon>Ecdysozoa</taxon>
        <taxon>Arthropoda</taxon>
        <taxon>Hexapoda</taxon>
        <taxon>Insecta</taxon>
        <taxon>Pterygota</taxon>
        <taxon>Neoptera</taxon>
        <taxon>Endopterygota</taxon>
        <taxon>Lepidoptera</taxon>
        <taxon>Glossata</taxon>
        <taxon>Ditrysia</taxon>
        <taxon>Papilionoidea</taxon>
        <taxon>Pieridae</taxon>
        <taxon>Dismorphiinae</taxon>
        <taxon>Leptidea</taxon>
    </lineage>
</organism>
<evidence type="ECO:0000256" key="1">
    <source>
        <dbReference type="SAM" id="SignalP"/>
    </source>
</evidence>
<dbReference type="AlphaFoldDB" id="A0A5E4PTW5"/>